<evidence type="ECO:0000256" key="1">
    <source>
        <dbReference type="SAM" id="Phobius"/>
    </source>
</evidence>
<dbReference type="AlphaFoldDB" id="A0A7I9ZYK0"/>
<feature type="transmembrane region" description="Helical" evidence="1">
    <location>
        <begin position="21"/>
        <end position="39"/>
    </location>
</feature>
<accession>A0A7I9ZYK0</accession>
<name>A0A7I9ZYK0_9BACE</name>
<reference evidence="2 3" key="1">
    <citation type="journal article" date="2020" name="Microbiome">
        <title>Single-cell genomics of uncultured bacteria reveals dietary fiber responders in the mouse gut microbiota.</title>
        <authorList>
            <person name="Chijiiwa R."/>
            <person name="Hosokawa M."/>
            <person name="Kogawa M."/>
            <person name="Nishikawa Y."/>
            <person name="Ide K."/>
            <person name="Sakanashi C."/>
            <person name="Takahashi K."/>
            <person name="Takeyama H."/>
        </authorList>
    </citation>
    <scope>NUCLEOTIDE SEQUENCE [LARGE SCALE GENOMIC DNA]</scope>
    <source>
        <strain evidence="2">IMSAGC_001</strain>
    </source>
</reference>
<sequence length="44" mass="5204">MLQYVEKRNKLKWGYFPKAGNMVMAYLSAVLNYLDVWGIKHLLT</sequence>
<organism evidence="2 3">
    <name type="scientific">Bacteroides acidifaciens</name>
    <dbReference type="NCBI Taxonomy" id="85831"/>
    <lineage>
        <taxon>Bacteria</taxon>
        <taxon>Pseudomonadati</taxon>
        <taxon>Bacteroidota</taxon>
        <taxon>Bacteroidia</taxon>
        <taxon>Bacteroidales</taxon>
        <taxon>Bacteroidaceae</taxon>
        <taxon>Bacteroides</taxon>
    </lineage>
</organism>
<proteinExistence type="predicted"/>
<keyword evidence="1" id="KW-0812">Transmembrane</keyword>
<gene>
    <name evidence="2" type="ORF">IMSAGC001_00264</name>
</gene>
<keyword evidence="1" id="KW-1133">Transmembrane helix</keyword>
<evidence type="ECO:0000313" key="3">
    <source>
        <dbReference type="Proteomes" id="UP000491181"/>
    </source>
</evidence>
<dbReference type="Proteomes" id="UP000491181">
    <property type="component" value="Unassembled WGS sequence"/>
</dbReference>
<comment type="caution">
    <text evidence="2">The sequence shown here is derived from an EMBL/GenBank/DDBJ whole genome shotgun (WGS) entry which is preliminary data.</text>
</comment>
<protein>
    <submittedName>
        <fullName evidence="2">Uncharacterized protein</fullName>
    </submittedName>
</protein>
<dbReference type="EMBL" id="BLLS01000002">
    <property type="protein sequence ID" value="GFH84869.1"/>
    <property type="molecule type" value="Genomic_DNA"/>
</dbReference>
<keyword evidence="1" id="KW-0472">Membrane</keyword>
<evidence type="ECO:0000313" key="2">
    <source>
        <dbReference type="EMBL" id="GFH84869.1"/>
    </source>
</evidence>